<dbReference type="RefSeq" id="XP_018322440.1">
    <property type="nucleotide sequence ID" value="XM_018466938.2"/>
</dbReference>
<dbReference type="STRING" id="224129.A0A1W4WQY4"/>
<dbReference type="GeneID" id="108735111"/>
<dbReference type="GO" id="GO:0017172">
    <property type="term" value="F:cysteine dioxygenase activity"/>
    <property type="evidence" value="ECO:0007669"/>
    <property type="project" value="UniProtKB-UniRule"/>
</dbReference>
<evidence type="ECO:0000256" key="10">
    <source>
        <dbReference type="PIRSR" id="PIRSR610300-50"/>
    </source>
</evidence>
<evidence type="ECO:0000256" key="5">
    <source>
        <dbReference type="ARBA" id="ARBA00022723"/>
    </source>
</evidence>
<keyword evidence="7 12" id="KW-0223">Dioxygenase</keyword>
<dbReference type="CDD" id="cd10548">
    <property type="entry name" value="cupin_CDO"/>
    <property type="match status" value="1"/>
</dbReference>
<dbReference type="PANTHER" id="PTHR12918:SF1">
    <property type="entry name" value="CYSTEINE DIOXYGENASE TYPE 1"/>
    <property type="match status" value="1"/>
</dbReference>
<keyword evidence="6 10" id="KW-0883">Thioether bond</keyword>
<dbReference type="GO" id="GO:0019448">
    <property type="term" value="P:L-cysteine catabolic process"/>
    <property type="evidence" value="ECO:0007669"/>
    <property type="project" value="TreeGrafter"/>
</dbReference>
<evidence type="ECO:0000313" key="14">
    <source>
        <dbReference type="RefSeq" id="XP_018322440.1"/>
    </source>
</evidence>
<organism evidence="13 14">
    <name type="scientific">Agrilus planipennis</name>
    <name type="common">Emerald ash borer</name>
    <name type="synonym">Agrilus marcopoli</name>
    <dbReference type="NCBI Taxonomy" id="224129"/>
    <lineage>
        <taxon>Eukaryota</taxon>
        <taxon>Metazoa</taxon>
        <taxon>Ecdysozoa</taxon>
        <taxon>Arthropoda</taxon>
        <taxon>Hexapoda</taxon>
        <taxon>Insecta</taxon>
        <taxon>Pterygota</taxon>
        <taxon>Neoptera</taxon>
        <taxon>Endopterygota</taxon>
        <taxon>Coleoptera</taxon>
        <taxon>Polyphaga</taxon>
        <taxon>Elateriformia</taxon>
        <taxon>Buprestoidea</taxon>
        <taxon>Buprestidae</taxon>
        <taxon>Agrilinae</taxon>
        <taxon>Agrilus</taxon>
    </lineage>
</organism>
<dbReference type="OrthoDB" id="543511at2759"/>
<dbReference type="GO" id="GO:0042412">
    <property type="term" value="P:taurine biosynthetic process"/>
    <property type="evidence" value="ECO:0007669"/>
    <property type="project" value="UniProtKB-UniRule"/>
</dbReference>
<evidence type="ECO:0000256" key="1">
    <source>
        <dbReference type="ARBA" id="ARBA00000629"/>
    </source>
</evidence>
<dbReference type="SUPFAM" id="SSF51182">
    <property type="entry name" value="RmlC-like cupins"/>
    <property type="match status" value="1"/>
</dbReference>
<sequence>MESCKDISKQCAFENVKNQSLYDMDEISFYKKINNQTLPTITSLNDLIRELQKVFESDTVNIEYVYYLMRSYKSNPTDWTKFAKFDRYRYTRNLIDVGNGKYNLMVLCWGEGHGAGIHDHADSHCFMKTLHGSLQEVRYSWPEEVGKELNEISRNNLSLNDVCYINDSLGLHRVENPSNVETAVSLHLYCPPYERCQVFNQYSGQRSICKVTFWSMFGEKRKREIQDEREPEDN</sequence>
<evidence type="ECO:0000256" key="8">
    <source>
        <dbReference type="ARBA" id="ARBA00023002"/>
    </source>
</evidence>
<gene>
    <name evidence="14" type="primary">LOC108735111</name>
</gene>
<comment type="catalytic activity">
    <reaction evidence="1 12">
        <text>L-cysteine + O2 = 3-sulfino-L-alanine + H(+)</text>
        <dbReference type="Rhea" id="RHEA:20441"/>
        <dbReference type="ChEBI" id="CHEBI:15378"/>
        <dbReference type="ChEBI" id="CHEBI:15379"/>
        <dbReference type="ChEBI" id="CHEBI:35235"/>
        <dbReference type="ChEBI" id="CHEBI:61085"/>
        <dbReference type="EC" id="1.13.11.20"/>
    </reaction>
</comment>
<reference evidence="14" key="1">
    <citation type="submission" date="2025-08" db="UniProtKB">
        <authorList>
            <consortium name="RefSeq"/>
        </authorList>
    </citation>
    <scope>IDENTIFICATION</scope>
    <source>
        <tissue evidence="14">Entire body</tissue>
    </source>
</reference>
<comment type="similarity">
    <text evidence="3 12">Belongs to the cysteine dioxygenase family.</text>
</comment>
<dbReference type="InParanoid" id="A0A1W4WQY4"/>
<dbReference type="PANTHER" id="PTHR12918">
    <property type="entry name" value="CYSTEINE DIOXYGENASE"/>
    <property type="match status" value="1"/>
</dbReference>
<dbReference type="GO" id="GO:0008198">
    <property type="term" value="F:ferrous iron binding"/>
    <property type="evidence" value="ECO:0007669"/>
    <property type="project" value="UniProtKB-ARBA"/>
</dbReference>
<dbReference type="Gene3D" id="2.60.120.10">
    <property type="entry name" value="Jelly Rolls"/>
    <property type="match status" value="1"/>
</dbReference>
<dbReference type="AlphaFoldDB" id="A0A1W4WQY4"/>
<accession>A0A1W4WQY4</accession>
<dbReference type="UniPathway" id="UPA00012">
    <property type="reaction ID" value="UER00537"/>
</dbReference>
<keyword evidence="8 12" id="KW-0560">Oxidoreductase</keyword>
<keyword evidence="13" id="KW-1185">Reference proteome</keyword>
<evidence type="ECO:0000256" key="12">
    <source>
        <dbReference type="RuleBase" id="RU366010"/>
    </source>
</evidence>
<name>A0A1W4WQY4_AGRPL</name>
<comment type="pathway">
    <text evidence="2 12">Organosulfur biosynthesis; taurine biosynthesis; hypotaurine from L-cysteine: step 1/2.</text>
</comment>
<evidence type="ECO:0000256" key="4">
    <source>
        <dbReference type="ARBA" id="ARBA00013133"/>
    </source>
</evidence>
<feature type="binding site" evidence="11">
    <location>
        <position position="118"/>
    </location>
    <ligand>
        <name>Fe cation</name>
        <dbReference type="ChEBI" id="CHEBI:24875"/>
        <note>catalytic</note>
    </ligand>
</feature>
<evidence type="ECO:0000256" key="2">
    <source>
        <dbReference type="ARBA" id="ARBA00004759"/>
    </source>
</evidence>
<feature type="cross-link" description="3'-(S-cysteinyl)-tyrosine (Cys-Tyr)" evidence="10">
    <location>
        <begin position="125"/>
        <end position="189"/>
    </location>
</feature>
<comment type="cofactor">
    <cofactor evidence="12">
        <name>Fe cation</name>
        <dbReference type="ChEBI" id="CHEBI:24875"/>
    </cofactor>
    <text evidence="12">Binds 1 Fe cation per subunit.</text>
</comment>
<dbReference type="FunFam" id="2.60.120.10:FF:000045">
    <property type="entry name" value="Cysteine dioxygenase 1"/>
    <property type="match status" value="1"/>
</dbReference>
<dbReference type="InterPro" id="IPR014710">
    <property type="entry name" value="RmlC-like_jellyroll"/>
</dbReference>
<evidence type="ECO:0000256" key="7">
    <source>
        <dbReference type="ARBA" id="ARBA00022964"/>
    </source>
</evidence>
<dbReference type="Pfam" id="PF05995">
    <property type="entry name" value="CDO_I"/>
    <property type="match status" value="1"/>
</dbReference>
<evidence type="ECO:0000313" key="13">
    <source>
        <dbReference type="Proteomes" id="UP000192223"/>
    </source>
</evidence>
<dbReference type="KEGG" id="apln:108735111"/>
<dbReference type="EC" id="1.13.11.20" evidence="4 12"/>
<proteinExistence type="inferred from homology"/>
<evidence type="ECO:0000256" key="11">
    <source>
        <dbReference type="PIRSR" id="PIRSR610300-51"/>
    </source>
</evidence>
<evidence type="ECO:0000256" key="3">
    <source>
        <dbReference type="ARBA" id="ARBA00006622"/>
    </source>
</evidence>
<evidence type="ECO:0000256" key="6">
    <source>
        <dbReference type="ARBA" id="ARBA00022784"/>
    </source>
</evidence>
<dbReference type="InterPro" id="IPR010300">
    <property type="entry name" value="CDO_1"/>
</dbReference>
<keyword evidence="9 11" id="KW-0408">Iron</keyword>
<protein>
    <recommendedName>
        <fullName evidence="4 12">Cysteine dioxygenase</fullName>
        <ecNumber evidence="4 12">1.13.11.20</ecNumber>
    </recommendedName>
</protein>
<dbReference type="InterPro" id="IPR011051">
    <property type="entry name" value="RmlC_Cupin_sf"/>
</dbReference>
<evidence type="ECO:0000256" key="9">
    <source>
        <dbReference type="ARBA" id="ARBA00023004"/>
    </source>
</evidence>
<dbReference type="Proteomes" id="UP000192223">
    <property type="component" value="Unplaced"/>
</dbReference>
<feature type="binding site" evidence="11">
    <location>
        <position position="172"/>
    </location>
    <ligand>
        <name>Fe cation</name>
        <dbReference type="ChEBI" id="CHEBI:24875"/>
        <note>catalytic</note>
    </ligand>
</feature>
<dbReference type="FunCoup" id="A0A1W4WQY4">
    <property type="interactions" value="43"/>
</dbReference>
<keyword evidence="5 11" id="KW-0479">Metal-binding</keyword>
<feature type="binding site" evidence="11">
    <location>
        <position position="120"/>
    </location>
    <ligand>
        <name>Fe cation</name>
        <dbReference type="ChEBI" id="CHEBI:24875"/>
        <note>catalytic</note>
    </ligand>
</feature>